<protein>
    <submittedName>
        <fullName evidence="2">7462_t:CDS:1</fullName>
    </submittedName>
</protein>
<dbReference type="Proteomes" id="UP000789405">
    <property type="component" value="Unassembled WGS sequence"/>
</dbReference>
<evidence type="ECO:0000259" key="1">
    <source>
        <dbReference type="PROSITE" id="PS50011"/>
    </source>
</evidence>
<dbReference type="PROSITE" id="PS50011">
    <property type="entry name" value="PROTEIN_KINASE_DOM"/>
    <property type="match status" value="1"/>
</dbReference>
<feature type="domain" description="Protein kinase" evidence="1">
    <location>
        <begin position="1"/>
        <end position="49"/>
    </location>
</feature>
<dbReference type="InterPro" id="IPR000719">
    <property type="entry name" value="Prot_kinase_dom"/>
</dbReference>
<dbReference type="GO" id="GO:0005524">
    <property type="term" value="F:ATP binding"/>
    <property type="evidence" value="ECO:0007669"/>
    <property type="project" value="InterPro"/>
</dbReference>
<dbReference type="EMBL" id="CAJVPY010026077">
    <property type="protein sequence ID" value="CAG8789172.1"/>
    <property type="molecule type" value="Genomic_DNA"/>
</dbReference>
<dbReference type="Gene3D" id="1.10.510.10">
    <property type="entry name" value="Transferase(Phosphotransferase) domain 1"/>
    <property type="match status" value="1"/>
</dbReference>
<name>A0A9N9P4G6_9GLOM</name>
<reference evidence="2" key="1">
    <citation type="submission" date="2021-06" db="EMBL/GenBank/DDBJ databases">
        <authorList>
            <person name="Kallberg Y."/>
            <person name="Tangrot J."/>
            <person name="Rosling A."/>
        </authorList>
    </citation>
    <scope>NUCLEOTIDE SEQUENCE</scope>
    <source>
        <strain evidence="2">MA453B</strain>
    </source>
</reference>
<dbReference type="AlphaFoldDB" id="A0A9N9P4G6"/>
<evidence type="ECO:0000313" key="2">
    <source>
        <dbReference type="EMBL" id="CAG8789172.1"/>
    </source>
</evidence>
<comment type="caution">
    <text evidence="2">The sequence shown here is derived from an EMBL/GenBank/DDBJ whole genome shotgun (WGS) entry which is preliminary data.</text>
</comment>
<dbReference type="InterPro" id="IPR011009">
    <property type="entry name" value="Kinase-like_dom_sf"/>
</dbReference>
<dbReference type="GO" id="GO:0004672">
    <property type="term" value="F:protein kinase activity"/>
    <property type="evidence" value="ECO:0007669"/>
    <property type="project" value="InterPro"/>
</dbReference>
<proteinExistence type="predicted"/>
<evidence type="ECO:0000313" key="3">
    <source>
        <dbReference type="Proteomes" id="UP000789405"/>
    </source>
</evidence>
<dbReference type="SUPFAM" id="SSF56112">
    <property type="entry name" value="Protein kinase-like (PK-like)"/>
    <property type="match status" value="1"/>
</dbReference>
<feature type="non-terminal residue" evidence="2">
    <location>
        <position position="1"/>
    </location>
</feature>
<dbReference type="OrthoDB" id="1732493at2759"/>
<sequence length="49" mass="5595">GNRAPELLLKERRYDTAIDMWTIGCVLGRSDQDQLDLIFKLCGTPTKKD</sequence>
<gene>
    <name evidence="2" type="ORF">DERYTH_LOCUS21049</name>
</gene>
<organism evidence="2 3">
    <name type="scientific">Dentiscutata erythropus</name>
    <dbReference type="NCBI Taxonomy" id="1348616"/>
    <lineage>
        <taxon>Eukaryota</taxon>
        <taxon>Fungi</taxon>
        <taxon>Fungi incertae sedis</taxon>
        <taxon>Mucoromycota</taxon>
        <taxon>Glomeromycotina</taxon>
        <taxon>Glomeromycetes</taxon>
        <taxon>Diversisporales</taxon>
        <taxon>Gigasporaceae</taxon>
        <taxon>Dentiscutata</taxon>
    </lineage>
</organism>
<accession>A0A9N9P4G6</accession>
<keyword evidence="3" id="KW-1185">Reference proteome</keyword>